<dbReference type="GO" id="GO:0043484">
    <property type="term" value="P:regulation of RNA splicing"/>
    <property type="evidence" value="ECO:0007669"/>
    <property type="project" value="TreeGrafter"/>
</dbReference>
<evidence type="ECO:0000256" key="2">
    <source>
        <dbReference type="ARBA" id="ARBA00022679"/>
    </source>
</evidence>
<dbReference type="PANTHER" id="PTHR45646">
    <property type="entry name" value="SERINE/THREONINE-PROTEIN KINASE DOA-RELATED"/>
    <property type="match status" value="1"/>
</dbReference>
<organism evidence="7">
    <name type="scientific">Trichophyton rubrum CBS 288.86</name>
    <dbReference type="NCBI Taxonomy" id="1215330"/>
    <lineage>
        <taxon>Eukaryota</taxon>
        <taxon>Fungi</taxon>
        <taxon>Dikarya</taxon>
        <taxon>Ascomycota</taxon>
        <taxon>Pezizomycotina</taxon>
        <taxon>Eurotiomycetes</taxon>
        <taxon>Eurotiomycetidae</taxon>
        <taxon>Onygenales</taxon>
        <taxon>Arthrodermataceae</taxon>
        <taxon>Trichophyton</taxon>
    </lineage>
</organism>
<evidence type="ECO:0000259" key="6">
    <source>
        <dbReference type="PROSITE" id="PS50011"/>
    </source>
</evidence>
<name>A0A022WH39_TRIRU</name>
<dbReference type="InterPro" id="IPR011009">
    <property type="entry name" value="Kinase-like_dom_sf"/>
</dbReference>
<feature type="domain" description="Protein kinase" evidence="6">
    <location>
        <begin position="1"/>
        <end position="232"/>
    </location>
</feature>
<evidence type="ECO:0000256" key="4">
    <source>
        <dbReference type="ARBA" id="ARBA00022777"/>
    </source>
</evidence>
<dbReference type="AlphaFoldDB" id="A0A022WH39"/>
<dbReference type="Proteomes" id="UP000023758">
    <property type="component" value="Unassembled WGS sequence"/>
</dbReference>
<reference evidence="7" key="1">
    <citation type="submission" date="2014-02" db="EMBL/GenBank/DDBJ databases">
        <title>The Genome Sequence of Trichophyton rubrum (morphotype fischeri) CBS 288.86.</title>
        <authorList>
            <consortium name="The Broad Institute Genomics Platform"/>
            <person name="Cuomo C.A."/>
            <person name="White T.C."/>
            <person name="Graser Y."/>
            <person name="Martinez-Rossi N."/>
            <person name="Heitman J."/>
            <person name="Young S.K."/>
            <person name="Zeng Q."/>
            <person name="Gargeya S."/>
            <person name="Abouelleil A."/>
            <person name="Alvarado L."/>
            <person name="Chapman S.B."/>
            <person name="Gainer-Dewar J."/>
            <person name="Goldberg J."/>
            <person name="Griggs A."/>
            <person name="Gujja S."/>
            <person name="Hansen M."/>
            <person name="Howarth C."/>
            <person name="Imamovic A."/>
            <person name="Larimer J."/>
            <person name="Martinez D."/>
            <person name="Murphy C."/>
            <person name="Pearson M.D."/>
            <person name="Persinoti G."/>
            <person name="Poon T."/>
            <person name="Priest M."/>
            <person name="Roberts A.D."/>
            <person name="Saif S."/>
            <person name="Shea T.D."/>
            <person name="Sykes S.N."/>
            <person name="Wortman J."/>
            <person name="Nusbaum C."/>
            <person name="Birren B."/>
        </authorList>
    </citation>
    <scope>NUCLEOTIDE SEQUENCE [LARGE SCALE GENOMIC DNA]</scope>
    <source>
        <strain evidence="7">CBS 288.86</strain>
    </source>
</reference>
<dbReference type="HOGENOM" id="CLU_000288_81_11_1"/>
<proteinExistence type="predicted"/>
<keyword evidence="5" id="KW-0067">ATP-binding</keyword>
<dbReference type="GO" id="GO:0005524">
    <property type="term" value="F:ATP binding"/>
    <property type="evidence" value="ECO:0007669"/>
    <property type="project" value="UniProtKB-KW"/>
</dbReference>
<evidence type="ECO:0000256" key="5">
    <source>
        <dbReference type="ARBA" id="ARBA00022840"/>
    </source>
</evidence>
<keyword evidence="4" id="KW-0418">Kinase</keyword>
<dbReference type="PROSITE" id="PS50011">
    <property type="entry name" value="PROTEIN_KINASE_DOM"/>
    <property type="match status" value="1"/>
</dbReference>
<dbReference type="EMBL" id="KK207689">
    <property type="protein sequence ID" value="EZF57398.1"/>
    <property type="molecule type" value="Genomic_DNA"/>
</dbReference>
<dbReference type="InterPro" id="IPR051175">
    <property type="entry name" value="CLK_kinases"/>
</dbReference>
<keyword evidence="2" id="KW-0808">Transferase</keyword>
<evidence type="ECO:0000256" key="1">
    <source>
        <dbReference type="ARBA" id="ARBA00022527"/>
    </source>
</evidence>
<evidence type="ECO:0000313" key="7">
    <source>
        <dbReference type="EMBL" id="EZF57398.1"/>
    </source>
</evidence>
<dbReference type="Gene3D" id="1.10.510.10">
    <property type="entry name" value="Transferase(Phosphotransferase) domain 1"/>
    <property type="match status" value="1"/>
</dbReference>
<dbReference type="GO" id="GO:0005634">
    <property type="term" value="C:nucleus"/>
    <property type="evidence" value="ECO:0007669"/>
    <property type="project" value="TreeGrafter"/>
</dbReference>
<gene>
    <name evidence="7" type="ORF">H103_00322</name>
</gene>
<protein>
    <recommendedName>
        <fullName evidence="6">Protein kinase domain-containing protein</fullName>
    </recommendedName>
</protein>
<dbReference type="SUPFAM" id="SSF56112">
    <property type="entry name" value="Protein kinase-like (PK-like)"/>
    <property type="match status" value="1"/>
</dbReference>
<keyword evidence="3" id="KW-0547">Nucleotide-binding</keyword>
<keyword evidence="1" id="KW-0723">Serine/threonine-protein kinase</keyword>
<dbReference type="GO" id="GO:0004674">
    <property type="term" value="F:protein serine/threonine kinase activity"/>
    <property type="evidence" value="ECO:0007669"/>
    <property type="project" value="UniProtKB-KW"/>
</dbReference>
<evidence type="ECO:0000256" key="3">
    <source>
        <dbReference type="ARBA" id="ARBA00022741"/>
    </source>
</evidence>
<accession>A0A022WH39</accession>
<sequence length="235" mass="26406">MTVGRLLFALEFLHTEAEIIHAELDLKTDNVMLSLEDTTILRDFMKSEAESPSPREKIDESRIVYQSREFEGKGYGLLVLCGSGEARIGKRHESSPFVQPNTYKALEIIFEMPCGSALDIWNLAGLLRTAPAYLSCCIIWDPFKHLALMVALIGPPPSEFVKRSEATEQCFGPGGLWIAHEHAAIPPVSLEGRERRLSGQEKESFIRSMGSMLKWPPEEHSTAKQLLEGPWFDTF</sequence>
<dbReference type="PANTHER" id="PTHR45646:SF11">
    <property type="entry name" value="SERINE_THREONINE-PROTEIN KINASE DOA"/>
    <property type="match status" value="1"/>
</dbReference>
<dbReference type="InterPro" id="IPR000719">
    <property type="entry name" value="Prot_kinase_dom"/>
</dbReference>